<feature type="transmembrane region" description="Helical" evidence="5">
    <location>
        <begin position="337"/>
        <end position="355"/>
    </location>
</feature>
<feature type="transmembrane region" description="Helical" evidence="5">
    <location>
        <begin position="81"/>
        <end position="102"/>
    </location>
</feature>
<comment type="subcellular location">
    <subcellularLocation>
        <location evidence="1">Membrane</location>
        <topology evidence="1">Multi-pass membrane protein</topology>
    </subcellularLocation>
</comment>
<feature type="transmembrane region" description="Helical" evidence="5">
    <location>
        <begin position="176"/>
        <end position="195"/>
    </location>
</feature>
<name>A0A5N6QNZ1_9ROSI</name>
<feature type="transmembrane region" description="Helical" evidence="5">
    <location>
        <begin position="361"/>
        <end position="383"/>
    </location>
</feature>
<accession>A0A5N6QNZ1</accession>
<dbReference type="InterPro" id="IPR036259">
    <property type="entry name" value="MFS_trans_sf"/>
</dbReference>
<dbReference type="AlphaFoldDB" id="A0A5N6QNZ1"/>
<organism evidence="8 9">
    <name type="scientific">Carpinus fangiana</name>
    <dbReference type="NCBI Taxonomy" id="176857"/>
    <lineage>
        <taxon>Eukaryota</taxon>
        <taxon>Viridiplantae</taxon>
        <taxon>Streptophyta</taxon>
        <taxon>Embryophyta</taxon>
        <taxon>Tracheophyta</taxon>
        <taxon>Spermatophyta</taxon>
        <taxon>Magnoliopsida</taxon>
        <taxon>eudicotyledons</taxon>
        <taxon>Gunneridae</taxon>
        <taxon>Pentapetalae</taxon>
        <taxon>rosids</taxon>
        <taxon>fabids</taxon>
        <taxon>Fagales</taxon>
        <taxon>Betulaceae</taxon>
        <taxon>Carpinus</taxon>
    </lineage>
</organism>
<feature type="domain" description="Nodulin-like" evidence="6">
    <location>
        <begin position="16"/>
        <end position="261"/>
    </location>
</feature>
<evidence type="ECO:0000256" key="3">
    <source>
        <dbReference type="ARBA" id="ARBA00022989"/>
    </source>
</evidence>
<dbReference type="OrthoDB" id="410267at2759"/>
<evidence type="ECO:0000256" key="1">
    <source>
        <dbReference type="ARBA" id="ARBA00004141"/>
    </source>
</evidence>
<feature type="transmembrane region" description="Helical" evidence="5">
    <location>
        <begin position="404"/>
        <end position="423"/>
    </location>
</feature>
<reference evidence="8 9" key="1">
    <citation type="submission" date="2019-06" db="EMBL/GenBank/DDBJ databases">
        <title>A chromosomal-level reference genome of Carpinus fangiana (Coryloideae, Betulaceae).</title>
        <authorList>
            <person name="Yang X."/>
            <person name="Wang Z."/>
            <person name="Zhang L."/>
            <person name="Hao G."/>
            <person name="Liu J."/>
            <person name="Yang Y."/>
        </authorList>
    </citation>
    <scope>NUCLEOTIDE SEQUENCE [LARGE SCALE GENOMIC DNA]</scope>
    <source>
        <strain evidence="8">Cfa_2016G</strain>
        <tissue evidence="8">Leaf</tissue>
    </source>
</reference>
<keyword evidence="3 5" id="KW-1133">Transmembrane helix</keyword>
<feature type="transmembrane region" description="Helical" evidence="5">
    <location>
        <begin position="507"/>
        <end position="528"/>
    </location>
</feature>
<keyword evidence="4 5" id="KW-0472">Membrane</keyword>
<evidence type="ECO:0000256" key="5">
    <source>
        <dbReference type="SAM" id="Phobius"/>
    </source>
</evidence>
<keyword evidence="2 5" id="KW-0812">Transmembrane</keyword>
<proteinExistence type="predicted"/>
<evidence type="ECO:0000256" key="2">
    <source>
        <dbReference type="ARBA" id="ARBA00022692"/>
    </source>
</evidence>
<feature type="transmembrane region" description="Helical" evidence="5">
    <location>
        <begin position="148"/>
        <end position="170"/>
    </location>
</feature>
<feature type="transmembrane region" description="Helical" evidence="5">
    <location>
        <begin position="108"/>
        <end position="136"/>
    </location>
</feature>
<feature type="domain" description="NFD4 C-terminal" evidence="7">
    <location>
        <begin position="324"/>
        <end position="536"/>
    </location>
</feature>
<keyword evidence="9" id="KW-1185">Reference proteome</keyword>
<dbReference type="GO" id="GO:0016020">
    <property type="term" value="C:membrane"/>
    <property type="evidence" value="ECO:0007669"/>
    <property type="project" value="UniProtKB-SubCell"/>
</dbReference>
<protein>
    <submittedName>
        <fullName evidence="8">Uncharacterized protein</fullName>
    </submittedName>
</protein>
<evidence type="ECO:0000259" key="6">
    <source>
        <dbReference type="Pfam" id="PF06813"/>
    </source>
</evidence>
<dbReference type="PANTHER" id="PTHR21576">
    <property type="entry name" value="UNCHARACTERIZED NODULIN-LIKE PROTEIN"/>
    <property type="match status" value="1"/>
</dbReference>
<feature type="transmembrane region" description="Helical" evidence="5">
    <location>
        <begin position="462"/>
        <end position="487"/>
    </location>
</feature>
<evidence type="ECO:0000313" key="8">
    <source>
        <dbReference type="EMBL" id="KAE8008734.1"/>
    </source>
</evidence>
<dbReference type="PANTHER" id="PTHR21576:SF78">
    <property type="entry name" value="PROTEIN NUCLEAR FUSION DEFECTIVE 4-LIKE"/>
    <property type="match status" value="1"/>
</dbReference>
<dbReference type="EMBL" id="CM017322">
    <property type="protein sequence ID" value="KAE8008734.1"/>
    <property type="molecule type" value="Genomic_DNA"/>
</dbReference>
<dbReference type="SUPFAM" id="SSF103473">
    <property type="entry name" value="MFS general substrate transporter"/>
    <property type="match status" value="1"/>
</dbReference>
<dbReference type="InterPro" id="IPR056555">
    <property type="entry name" value="NFD4_C"/>
</dbReference>
<feature type="transmembrane region" description="Helical" evidence="5">
    <location>
        <begin position="240"/>
        <end position="265"/>
    </location>
</feature>
<gene>
    <name evidence="8" type="ORF">FH972_005222</name>
</gene>
<dbReference type="InterPro" id="IPR010658">
    <property type="entry name" value="Nodulin-like"/>
</dbReference>
<dbReference type="CDD" id="cd17354">
    <property type="entry name" value="MFS_Mch1p_like"/>
    <property type="match status" value="1"/>
</dbReference>
<evidence type="ECO:0000256" key="4">
    <source>
        <dbReference type="ARBA" id="ARBA00023136"/>
    </source>
</evidence>
<feature type="transmembrane region" description="Helical" evidence="5">
    <location>
        <begin position="215"/>
        <end position="234"/>
    </location>
</feature>
<dbReference type="Pfam" id="PF23262">
    <property type="entry name" value="NFD4_C"/>
    <property type="match status" value="1"/>
</dbReference>
<dbReference type="Proteomes" id="UP000327013">
    <property type="component" value="Chromosome 2"/>
</dbReference>
<feature type="transmembrane region" description="Helical" evidence="5">
    <location>
        <begin position="429"/>
        <end position="450"/>
    </location>
</feature>
<dbReference type="Gene3D" id="1.20.1250.20">
    <property type="entry name" value="MFS general substrate transporter like domains"/>
    <property type="match status" value="2"/>
</dbReference>
<evidence type="ECO:0000313" key="9">
    <source>
        <dbReference type="Proteomes" id="UP000327013"/>
    </source>
</evidence>
<evidence type="ECO:0000259" key="7">
    <source>
        <dbReference type="Pfam" id="PF23262"/>
    </source>
</evidence>
<sequence>MGIFRLSSPSPSTALKWLGFVTAVWVQAISGNNYTFSNYSDSLKSLMNLTQVELNNLSVAKDVGKAFGLLAGLASDRLPTWLILLIGSVEGLVGYGAQWLVVSEKITLSYWQMCIFLCMGGNSTTWMNTAVLVTCIRNFRKNRGPVAGILKGYVGLSTAIFTDLCVALFSDDAASFLVMLAVVPLGVCVIAAFFLRESPPANTHAEEQEEYRFFWVFNAVAVVVALYLLAYDFIPSPSTTFSRVFAALLLVLLASPLGIPIYSFFANRARPSPDIEGQEREPLLVEEVKTTESHDKVDDVAVEKAEDVAAMEGEVGKRVPLIGEEHTIFEALRTVDFWVLFISFLCGVGTGLAVMNNMGQIGLALGYADVSIFVSLTSIWGFFGRIISGTVSEYFIKKAGTPRPLWNAASQIVMAVGYVLMALAVPGSLYIGSIVVGICYGVRLAITVPTASELFGLKYYGLIYNILILNLPLGSFLFSGLLAGLLYDMEATPTAGGGNTCVGAHCYRLVFVIMAIACIIGFGLDILLSVRSKAVYAKIFTSKKSKRSSAAASNGH</sequence>
<dbReference type="Pfam" id="PF06813">
    <property type="entry name" value="Nodulin-like"/>
    <property type="match status" value="1"/>
</dbReference>